<comment type="caution">
    <text evidence="2">The sequence shown here is derived from an EMBL/GenBank/DDBJ whole genome shotgun (WGS) entry which is preliminary data.</text>
</comment>
<feature type="transmembrane region" description="Helical" evidence="1">
    <location>
        <begin position="80"/>
        <end position="101"/>
    </location>
</feature>
<organism evidence="2 3">
    <name type="scientific">Cladobotryum mycophilum</name>
    <dbReference type="NCBI Taxonomy" id="491253"/>
    <lineage>
        <taxon>Eukaryota</taxon>
        <taxon>Fungi</taxon>
        <taxon>Dikarya</taxon>
        <taxon>Ascomycota</taxon>
        <taxon>Pezizomycotina</taxon>
        <taxon>Sordariomycetes</taxon>
        <taxon>Hypocreomycetidae</taxon>
        <taxon>Hypocreales</taxon>
        <taxon>Hypocreaceae</taxon>
        <taxon>Cladobotryum</taxon>
    </lineage>
</organism>
<keyword evidence="3" id="KW-1185">Reference proteome</keyword>
<evidence type="ECO:0000256" key="1">
    <source>
        <dbReference type="SAM" id="Phobius"/>
    </source>
</evidence>
<dbReference type="EMBL" id="JAVFKD010000012">
    <property type="protein sequence ID" value="KAK5992839.1"/>
    <property type="molecule type" value="Genomic_DNA"/>
</dbReference>
<proteinExistence type="predicted"/>
<reference evidence="2 3" key="1">
    <citation type="submission" date="2024-01" db="EMBL/GenBank/DDBJ databases">
        <title>Complete genome of Cladobotryum mycophilum ATHUM6906.</title>
        <authorList>
            <person name="Christinaki A.C."/>
            <person name="Myridakis A.I."/>
            <person name="Kouvelis V.N."/>
        </authorList>
    </citation>
    <scope>NUCLEOTIDE SEQUENCE [LARGE SCALE GENOMIC DNA]</scope>
    <source>
        <strain evidence="2 3">ATHUM6906</strain>
    </source>
</reference>
<gene>
    <name evidence="2" type="ORF">PT974_06261</name>
</gene>
<feature type="transmembrane region" description="Helical" evidence="1">
    <location>
        <begin position="20"/>
        <end position="43"/>
    </location>
</feature>
<keyword evidence="1" id="KW-0812">Transmembrane</keyword>
<evidence type="ECO:0000313" key="2">
    <source>
        <dbReference type="EMBL" id="KAK5992839.1"/>
    </source>
</evidence>
<dbReference type="Proteomes" id="UP001338125">
    <property type="component" value="Unassembled WGS sequence"/>
</dbReference>
<protein>
    <submittedName>
        <fullName evidence="2">Uncharacterized protein</fullName>
    </submittedName>
</protein>
<feature type="transmembrane region" description="Helical" evidence="1">
    <location>
        <begin position="113"/>
        <end position="131"/>
    </location>
</feature>
<keyword evidence="1" id="KW-1133">Transmembrane helix</keyword>
<evidence type="ECO:0000313" key="3">
    <source>
        <dbReference type="Proteomes" id="UP001338125"/>
    </source>
</evidence>
<keyword evidence="1" id="KW-0472">Membrane</keyword>
<name>A0ABR0SLC0_9HYPO</name>
<feature type="transmembrane region" description="Helical" evidence="1">
    <location>
        <begin position="143"/>
        <end position="163"/>
    </location>
</feature>
<sequence length="206" mass="21837">MAQLQVPMGLPSTLDEYTFLLFPLSVASVGVAALASIPGLIAIQSQIRHRTPRDNFYEDVDGVSTPEAVAAFSNKRPKAAALLLSILSLGTSVAVSVLSTLSSGRDGLFLENWLVSAALAAVLLQVICISAHHSSVKSHDLGVWAMISSVFAAVAIILQARHIAEDLDTFNDAAFILRAVNAVTSPFWRLPALLSLDARTSSIMAI</sequence>
<accession>A0ABR0SLC0</accession>